<dbReference type="AlphaFoldDB" id="A0AA41SK71"/>
<accession>A0AA41SK71</accession>
<dbReference type="PANTHER" id="PTHR48055">
    <property type="entry name" value="LEUCINE-RICH REPEAT RECEPTOR PROTEIN KINASE EMS1"/>
    <property type="match status" value="1"/>
</dbReference>
<gene>
    <name evidence="1" type="ORF">MKW94_023240</name>
</gene>
<evidence type="ECO:0000313" key="2">
    <source>
        <dbReference type="Proteomes" id="UP001177140"/>
    </source>
</evidence>
<evidence type="ECO:0000313" key="1">
    <source>
        <dbReference type="EMBL" id="MCL7037576.1"/>
    </source>
</evidence>
<organism evidence="1 2">
    <name type="scientific">Papaver nudicaule</name>
    <name type="common">Iceland poppy</name>
    <dbReference type="NCBI Taxonomy" id="74823"/>
    <lineage>
        <taxon>Eukaryota</taxon>
        <taxon>Viridiplantae</taxon>
        <taxon>Streptophyta</taxon>
        <taxon>Embryophyta</taxon>
        <taxon>Tracheophyta</taxon>
        <taxon>Spermatophyta</taxon>
        <taxon>Magnoliopsida</taxon>
        <taxon>Ranunculales</taxon>
        <taxon>Papaveraceae</taxon>
        <taxon>Papaveroideae</taxon>
        <taxon>Papaver</taxon>
    </lineage>
</organism>
<dbReference type="Proteomes" id="UP001177140">
    <property type="component" value="Unassembled WGS sequence"/>
</dbReference>
<sequence>YGMGREVSTKGDVYSYGILLLEMFTGKRPTDDMFGDGLNLHSFASMALVTDRVVQIVDPTILNPLQEVKIDRKIEAKMSEAFTRIVKLGVGCSTNSPGDRMEMVQVVKELQSIKNSYLLDLDMEL</sequence>
<dbReference type="EMBL" id="JAJJMA010180779">
    <property type="protein sequence ID" value="MCL7037576.1"/>
    <property type="molecule type" value="Genomic_DNA"/>
</dbReference>
<dbReference type="Gene3D" id="1.10.510.10">
    <property type="entry name" value="Transferase(Phosphotransferase) domain 1"/>
    <property type="match status" value="1"/>
</dbReference>
<dbReference type="InterPro" id="IPR011009">
    <property type="entry name" value="Kinase-like_dom_sf"/>
</dbReference>
<dbReference type="GO" id="GO:0016020">
    <property type="term" value="C:membrane"/>
    <property type="evidence" value="ECO:0007669"/>
    <property type="project" value="TreeGrafter"/>
</dbReference>
<comment type="caution">
    <text evidence="1">The sequence shown here is derived from an EMBL/GenBank/DDBJ whole genome shotgun (WGS) entry which is preliminary data.</text>
</comment>
<name>A0AA41SK71_PAPNU</name>
<feature type="non-terminal residue" evidence="1">
    <location>
        <position position="1"/>
    </location>
</feature>
<dbReference type="PANTHER" id="PTHR48055:SF55">
    <property type="entry name" value="PROTEIN KINASE DOMAIN-CONTAINING PROTEIN"/>
    <property type="match status" value="1"/>
</dbReference>
<proteinExistence type="predicted"/>
<dbReference type="SUPFAM" id="SSF56112">
    <property type="entry name" value="Protein kinase-like (PK-like)"/>
    <property type="match status" value="1"/>
</dbReference>
<reference evidence="1" key="1">
    <citation type="submission" date="2022-03" db="EMBL/GenBank/DDBJ databases">
        <title>A functionally conserved STORR gene fusion in Papaver species that diverged 16.8 million years ago.</title>
        <authorList>
            <person name="Catania T."/>
        </authorList>
    </citation>
    <scope>NUCLEOTIDE SEQUENCE</scope>
    <source>
        <strain evidence="1">S-191538</strain>
    </source>
</reference>
<protein>
    <submittedName>
        <fullName evidence="1">Uncharacterized protein</fullName>
    </submittedName>
</protein>
<keyword evidence="2" id="KW-1185">Reference proteome</keyword>
<dbReference type="InterPro" id="IPR051564">
    <property type="entry name" value="LRR_receptor-like_kinase"/>
</dbReference>